<evidence type="ECO:0000259" key="4">
    <source>
        <dbReference type="Pfam" id="PF02668"/>
    </source>
</evidence>
<dbReference type="EMBL" id="VZPO01000003">
    <property type="protein sequence ID" value="KAB0505981.1"/>
    <property type="molecule type" value="Genomic_DNA"/>
</dbReference>
<sequence>MNTPAYHSESPDVSIIEPRHFASLGKAELYELLGHYGVVLLRNCIHNAEDFSAYVKQNSSRLSLDPARVMVGGAAQLVDAGRQAIGLHCENGNSPFWPDITWFYCQEAPRKGSQTTLCDGEKVLAKLSPACRTFFENNPIRYSRTVAGDKWRRLVCHYSPALSDPAAVEIEDLMQIVGDDSQTQISFNPADDSIHYAFSTSAILVSEFSQRPAFANSILGPSFNYEVPVIDTASGLPIPSEFLHEIAEVSAQYTYPVGWRDHDMVMIDNRRVMHGREAIVDERRRIFNALSYR</sequence>
<dbReference type="InterPro" id="IPR050411">
    <property type="entry name" value="AlphaKG_dependent_hydroxylases"/>
</dbReference>
<organism evidence="6 7">
    <name type="scientific">Pseudomonas lini</name>
    <dbReference type="NCBI Taxonomy" id="163011"/>
    <lineage>
        <taxon>Bacteria</taxon>
        <taxon>Pseudomonadati</taxon>
        <taxon>Pseudomonadota</taxon>
        <taxon>Gammaproteobacteria</taxon>
        <taxon>Pseudomonadales</taxon>
        <taxon>Pseudomonadaceae</taxon>
        <taxon>Pseudomonas</taxon>
    </lineage>
</organism>
<reference evidence="7" key="1">
    <citation type="submission" date="2016-10" db="EMBL/GenBank/DDBJ databases">
        <authorList>
            <person name="Varghese N."/>
            <person name="Submissions S."/>
        </authorList>
    </citation>
    <scope>NUCLEOTIDE SEQUENCE [LARGE SCALE GENOMIC DNA]</scope>
    <source>
        <strain evidence="7">BS3782</strain>
    </source>
</reference>
<reference evidence="6" key="2">
    <citation type="submission" date="2016-10" db="EMBL/GenBank/DDBJ databases">
        <authorList>
            <person name="de Groot N.N."/>
        </authorList>
    </citation>
    <scope>NUCLEOTIDE SEQUENCE [LARGE SCALE GENOMIC DNA]</scope>
    <source>
        <strain evidence="6">BS3782</strain>
    </source>
</reference>
<keyword evidence="2" id="KW-0560">Oxidoreductase</keyword>
<evidence type="ECO:0000313" key="7">
    <source>
        <dbReference type="Proteomes" id="UP000182814"/>
    </source>
</evidence>
<reference evidence="5 8" key="3">
    <citation type="submission" date="2019-09" db="EMBL/GenBank/DDBJ databases">
        <title>Draft genome sequences of 48 bacterial type strains from the CCUG.</title>
        <authorList>
            <person name="Tunovic T."/>
            <person name="Pineiro-Iglesias B."/>
            <person name="Unosson C."/>
            <person name="Inganas E."/>
            <person name="Ohlen M."/>
            <person name="Cardew S."/>
            <person name="Jensie-Markopoulos S."/>
            <person name="Salva-Serra F."/>
            <person name="Jaen-Luchoro D."/>
            <person name="Karlsson R."/>
            <person name="Svensson-Stadler L."/>
            <person name="Chun J."/>
            <person name="Moore E."/>
        </authorList>
    </citation>
    <scope>NUCLEOTIDE SEQUENCE [LARGE SCALE GENOMIC DNA]</scope>
    <source>
        <strain evidence="5 8">CCUG 51522</strain>
    </source>
</reference>
<dbReference type="Proteomes" id="UP000434925">
    <property type="component" value="Unassembled WGS sequence"/>
</dbReference>
<keyword evidence="7" id="KW-1185">Reference proteome</keyword>
<name>A0A0J6HAX5_9PSED</name>
<accession>A0A0J6HAX5</accession>
<dbReference type="GO" id="GO:0017000">
    <property type="term" value="P:antibiotic biosynthetic process"/>
    <property type="evidence" value="ECO:0007669"/>
    <property type="project" value="UniProtKB-KW"/>
</dbReference>
<evidence type="ECO:0000313" key="5">
    <source>
        <dbReference type="EMBL" id="KAB0505981.1"/>
    </source>
</evidence>
<evidence type="ECO:0000256" key="2">
    <source>
        <dbReference type="ARBA" id="ARBA00023002"/>
    </source>
</evidence>
<protein>
    <submittedName>
        <fullName evidence="5">TauD/TfdA family dioxygenase</fullName>
    </submittedName>
    <submittedName>
        <fullName evidence="6">Taurine dioxygenase, alpha-ketoglutarate-dependent</fullName>
    </submittedName>
</protein>
<dbReference type="PATRIC" id="fig|163011.3.peg.2214"/>
<dbReference type="Proteomes" id="UP000182814">
    <property type="component" value="Chromosome I"/>
</dbReference>
<dbReference type="Pfam" id="PF02668">
    <property type="entry name" value="TauD"/>
    <property type="match status" value="1"/>
</dbReference>
<gene>
    <name evidence="5" type="ORF">F7R14_07690</name>
    <name evidence="6" type="ORF">SAMN04490191_5773</name>
</gene>
<dbReference type="AlphaFoldDB" id="A0A0J6HAX5"/>
<dbReference type="Gene3D" id="3.60.130.10">
    <property type="entry name" value="Clavaminate synthase-like"/>
    <property type="match status" value="1"/>
</dbReference>
<dbReference type="InterPro" id="IPR042098">
    <property type="entry name" value="TauD-like_sf"/>
</dbReference>
<dbReference type="PANTHER" id="PTHR10696:SF56">
    <property type="entry name" value="TAUD_TFDA-LIKE DOMAIN-CONTAINING PROTEIN"/>
    <property type="match status" value="1"/>
</dbReference>
<dbReference type="InterPro" id="IPR003819">
    <property type="entry name" value="TauD/TfdA-like"/>
</dbReference>
<keyword evidence="3" id="KW-0045">Antibiotic biosynthesis</keyword>
<evidence type="ECO:0000256" key="1">
    <source>
        <dbReference type="ARBA" id="ARBA00001954"/>
    </source>
</evidence>
<dbReference type="GO" id="GO:0016706">
    <property type="term" value="F:2-oxoglutarate-dependent dioxygenase activity"/>
    <property type="evidence" value="ECO:0007669"/>
    <property type="project" value="UniProtKB-ARBA"/>
</dbReference>
<dbReference type="PANTHER" id="PTHR10696">
    <property type="entry name" value="GAMMA-BUTYROBETAINE HYDROXYLASE-RELATED"/>
    <property type="match status" value="1"/>
</dbReference>
<keyword evidence="6" id="KW-0223">Dioxygenase</keyword>
<proteinExistence type="predicted"/>
<dbReference type="RefSeq" id="WP_038979344.1">
    <property type="nucleotide sequence ID" value="NZ_JABTYG010000015.1"/>
</dbReference>
<dbReference type="SUPFAM" id="SSF51197">
    <property type="entry name" value="Clavaminate synthase-like"/>
    <property type="match status" value="1"/>
</dbReference>
<evidence type="ECO:0000313" key="6">
    <source>
        <dbReference type="EMBL" id="SDT63944.1"/>
    </source>
</evidence>
<evidence type="ECO:0000256" key="3">
    <source>
        <dbReference type="ARBA" id="ARBA00023194"/>
    </source>
</evidence>
<evidence type="ECO:0000313" key="8">
    <source>
        <dbReference type="Proteomes" id="UP000434925"/>
    </source>
</evidence>
<dbReference type="EMBL" id="LT629746">
    <property type="protein sequence ID" value="SDT63944.1"/>
    <property type="molecule type" value="Genomic_DNA"/>
</dbReference>
<comment type="cofactor">
    <cofactor evidence="1">
        <name>Fe(2+)</name>
        <dbReference type="ChEBI" id="CHEBI:29033"/>
    </cofactor>
</comment>
<feature type="domain" description="TauD/TfdA-like" evidence="4">
    <location>
        <begin position="18"/>
        <end position="288"/>
    </location>
</feature>